<evidence type="ECO:0000313" key="1">
    <source>
        <dbReference type="EMBL" id="MCI89974.1"/>
    </source>
</evidence>
<evidence type="ECO:0000313" key="2">
    <source>
        <dbReference type="Proteomes" id="UP000265520"/>
    </source>
</evidence>
<protein>
    <submittedName>
        <fullName evidence="1">Uncharacterized protein</fullName>
    </submittedName>
</protein>
<proteinExistence type="predicted"/>
<sequence>KEVEADILEVGEAIGVRCSNSLQVLDRGVDKGGSVVRGVRRMKEERKGVTTRG</sequence>
<name>A0A392VNL8_9FABA</name>
<feature type="non-terminal residue" evidence="1">
    <location>
        <position position="1"/>
    </location>
</feature>
<dbReference type="AlphaFoldDB" id="A0A392VNL8"/>
<dbReference type="Proteomes" id="UP000265520">
    <property type="component" value="Unassembled WGS sequence"/>
</dbReference>
<accession>A0A392VNL8</accession>
<comment type="caution">
    <text evidence="1">The sequence shown here is derived from an EMBL/GenBank/DDBJ whole genome shotgun (WGS) entry which is preliminary data.</text>
</comment>
<keyword evidence="2" id="KW-1185">Reference proteome</keyword>
<reference evidence="1 2" key="1">
    <citation type="journal article" date="2018" name="Front. Plant Sci.">
        <title>Red Clover (Trifolium pratense) and Zigzag Clover (T. medium) - A Picture of Genomic Similarities and Differences.</title>
        <authorList>
            <person name="Dluhosova J."/>
            <person name="Istvanek J."/>
            <person name="Nedelnik J."/>
            <person name="Repkova J."/>
        </authorList>
    </citation>
    <scope>NUCLEOTIDE SEQUENCE [LARGE SCALE GENOMIC DNA]</scope>
    <source>
        <strain evidence="2">cv. 10/8</strain>
        <tissue evidence="1">Leaf</tissue>
    </source>
</reference>
<organism evidence="1 2">
    <name type="scientific">Trifolium medium</name>
    <dbReference type="NCBI Taxonomy" id="97028"/>
    <lineage>
        <taxon>Eukaryota</taxon>
        <taxon>Viridiplantae</taxon>
        <taxon>Streptophyta</taxon>
        <taxon>Embryophyta</taxon>
        <taxon>Tracheophyta</taxon>
        <taxon>Spermatophyta</taxon>
        <taxon>Magnoliopsida</taxon>
        <taxon>eudicotyledons</taxon>
        <taxon>Gunneridae</taxon>
        <taxon>Pentapetalae</taxon>
        <taxon>rosids</taxon>
        <taxon>fabids</taxon>
        <taxon>Fabales</taxon>
        <taxon>Fabaceae</taxon>
        <taxon>Papilionoideae</taxon>
        <taxon>50 kb inversion clade</taxon>
        <taxon>NPAAA clade</taxon>
        <taxon>Hologalegina</taxon>
        <taxon>IRL clade</taxon>
        <taxon>Trifolieae</taxon>
        <taxon>Trifolium</taxon>
    </lineage>
</organism>
<dbReference type="EMBL" id="LXQA011231758">
    <property type="protein sequence ID" value="MCI89974.1"/>
    <property type="molecule type" value="Genomic_DNA"/>
</dbReference>